<reference evidence="1 2" key="1">
    <citation type="submission" date="2019-03" db="EMBL/GenBank/DDBJ databases">
        <title>Genomic Encyclopedia of Type Strains, Phase IV (KMG-IV): sequencing the most valuable type-strain genomes for metagenomic binning, comparative biology and taxonomic classification.</title>
        <authorList>
            <person name="Goeker M."/>
        </authorList>
    </citation>
    <scope>NUCLEOTIDE SEQUENCE [LARGE SCALE GENOMIC DNA]</scope>
    <source>
        <strain evidence="1 2">LX-B</strain>
    </source>
</reference>
<evidence type="ECO:0000313" key="2">
    <source>
        <dbReference type="Proteomes" id="UP000295008"/>
    </source>
</evidence>
<accession>A0A4R1S4J9</accession>
<gene>
    <name evidence="1" type="ORF">EDC14_1004151</name>
</gene>
<evidence type="ECO:0000313" key="1">
    <source>
        <dbReference type="EMBL" id="TCL74213.1"/>
    </source>
</evidence>
<dbReference type="RefSeq" id="WP_165907804.1">
    <property type="nucleotide sequence ID" value="NZ_SLUN01000004.1"/>
</dbReference>
<dbReference type="EMBL" id="SLUN01000004">
    <property type="protein sequence ID" value="TCL74213.1"/>
    <property type="molecule type" value="Genomic_DNA"/>
</dbReference>
<name>A0A4R1S4J9_HYDET</name>
<sequence>MLNLYCTKCGKEIEKCNCTDLYERFKKKFWGASIYDVVMARVAVKGREKAA</sequence>
<protein>
    <submittedName>
        <fullName evidence="1">Uncharacterized protein</fullName>
    </submittedName>
</protein>
<dbReference type="AlphaFoldDB" id="A0A4R1S4J9"/>
<comment type="caution">
    <text evidence="1">The sequence shown here is derived from an EMBL/GenBank/DDBJ whole genome shotgun (WGS) entry which is preliminary data.</text>
</comment>
<keyword evidence="2" id="KW-1185">Reference proteome</keyword>
<organism evidence="1 2">
    <name type="scientific">Hydrogenispora ethanolica</name>
    <dbReference type="NCBI Taxonomy" id="1082276"/>
    <lineage>
        <taxon>Bacteria</taxon>
        <taxon>Bacillati</taxon>
        <taxon>Bacillota</taxon>
        <taxon>Hydrogenispora</taxon>
    </lineage>
</organism>
<proteinExistence type="predicted"/>
<dbReference type="Proteomes" id="UP000295008">
    <property type="component" value="Unassembled WGS sequence"/>
</dbReference>